<evidence type="ECO:0000313" key="1">
    <source>
        <dbReference type="EMBL" id="TGL56459.1"/>
    </source>
</evidence>
<proteinExistence type="predicted"/>
<dbReference type="RefSeq" id="WP_135625377.1">
    <property type="nucleotide sequence ID" value="NZ_RQGD01000046.1"/>
</dbReference>
<dbReference type="Pfam" id="PF16811">
    <property type="entry name" value="TAtT"/>
    <property type="match status" value="1"/>
</dbReference>
<organism evidence="1 2">
    <name type="scientific">Leptospira ognonensis</name>
    <dbReference type="NCBI Taxonomy" id="2484945"/>
    <lineage>
        <taxon>Bacteria</taxon>
        <taxon>Pseudomonadati</taxon>
        <taxon>Spirochaetota</taxon>
        <taxon>Spirochaetia</taxon>
        <taxon>Leptospirales</taxon>
        <taxon>Leptospiraceae</taxon>
        <taxon>Leptospira</taxon>
    </lineage>
</organism>
<protein>
    <recommendedName>
        <fullName evidence="3">Tetratricopeptide repeat protein</fullName>
    </recommendedName>
</protein>
<dbReference type="OrthoDB" id="370997at2"/>
<evidence type="ECO:0008006" key="3">
    <source>
        <dbReference type="Google" id="ProtNLM"/>
    </source>
</evidence>
<dbReference type="EMBL" id="RQGD01000046">
    <property type="protein sequence ID" value="TGL56459.1"/>
    <property type="molecule type" value="Genomic_DNA"/>
</dbReference>
<gene>
    <name evidence="1" type="ORF">EHQ58_17730</name>
</gene>
<dbReference type="Proteomes" id="UP000297693">
    <property type="component" value="Unassembled WGS sequence"/>
</dbReference>
<dbReference type="InterPro" id="IPR038537">
    <property type="entry name" value="TatT_sf"/>
</dbReference>
<dbReference type="SUPFAM" id="SSF48452">
    <property type="entry name" value="TPR-like"/>
    <property type="match status" value="1"/>
</dbReference>
<dbReference type="AlphaFoldDB" id="A0A4R9JUH4"/>
<dbReference type="InterPro" id="IPR011990">
    <property type="entry name" value="TPR-like_helical_dom_sf"/>
</dbReference>
<name>A0A4R9JUH4_9LEPT</name>
<dbReference type="InterPro" id="IPR031823">
    <property type="entry name" value="TatT"/>
</dbReference>
<dbReference type="Gene3D" id="1.25.40.920">
    <property type="entry name" value="TRAP transporter T-component"/>
    <property type="match status" value="1"/>
</dbReference>
<sequence>METIDTNRILESIEKREVDPEGLDLILRELIDLCAISVLPAPIYGYMSQMYYWKGEVSDKTGKLNLYEHAVFFAKMGVKNDPHCVISNFWLGTNLGLLGQEKGILSSLFLLLDIEFHLKESLKLDESYFHGAPHRALGWLYHILPPWPISSGDNKKAIYHLEKAIAFGKEFPLNYIYAGEIYISLGKKKEATEVLTKLSNWPEDPWHKNENLPFIQKASALLEKI</sequence>
<evidence type="ECO:0000313" key="2">
    <source>
        <dbReference type="Proteomes" id="UP000297693"/>
    </source>
</evidence>
<comment type="caution">
    <text evidence="1">The sequence shown here is derived from an EMBL/GenBank/DDBJ whole genome shotgun (WGS) entry which is preliminary data.</text>
</comment>
<accession>A0A4R9JUH4</accession>
<keyword evidence="2" id="KW-1185">Reference proteome</keyword>
<reference evidence="1" key="1">
    <citation type="journal article" date="2019" name="PLoS Negl. Trop. Dis.">
        <title>Revisiting the worldwide diversity of Leptospira species in the environment.</title>
        <authorList>
            <person name="Vincent A.T."/>
            <person name="Schiettekatte O."/>
            <person name="Bourhy P."/>
            <person name="Veyrier F.J."/>
            <person name="Picardeau M."/>
        </authorList>
    </citation>
    <scope>NUCLEOTIDE SEQUENCE [LARGE SCALE GENOMIC DNA]</scope>
    <source>
        <strain evidence="1">201702476</strain>
    </source>
</reference>